<dbReference type="CDD" id="cd03801">
    <property type="entry name" value="GT4_PimA-like"/>
    <property type="match status" value="1"/>
</dbReference>
<dbReference type="SUPFAM" id="SSF53756">
    <property type="entry name" value="UDP-Glycosyltransferase/glycogen phosphorylase"/>
    <property type="match status" value="1"/>
</dbReference>
<evidence type="ECO:0000313" key="2">
    <source>
        <dbReference type="EMBL" id="ARN74521.1"/>
    </source>
</evidence>
<dbReference type="InterPro" id="IPR001296">
    <property type="entry name" value="Glyco_trans_1"/>
</dbReference>
<dbReference type="PANTHER" id="PTHR45947:SF13">
    <property type="entry name" value="TRANSFERASE"/>
    <property type="match status" value="1"/>
</dbReference>
<dbReference type="GO" id="GO:0016757">
    <property type="term" value="F:glycosyltransferase activity"/>
    <property type="evidence" value="ECO:0007669"/>
    <property type="project" value="InterPro"/>
</dbReference>
<dbReference type="RefSeq" id="WP_085758667.1">
    <property type="nucleotide sequence ID" value="NZ_CP019343.1"/>
</dbReference>
<dbReference type="GO" id="GO:0005975">
    <property type="term" value="P:carbohydrate metabolic process"/>
    <property type="evidence" value="ECO:0007669"/>
    <property type="project" value="InterPro"/>
</dbReference>
<dbReference type="InterPro" id="IPR050194">
    <property type="entry name" value="Glycosyltransferase_grp1"/>
</dbReference>
<gene>
    <name evidence="2" type="ORF">BST96_10555</name>
</gene>
<dbReference type="AlphaFoldDB" id="A0A1X9NBI0"/>
<dbReference type="PROSITE" id="PS51677">
    <property type="entry name" value="NODB"/>
    <property type="match status" value="1"/>
</dbReference>
<keyword evidence="3" id="KW-1185">Reference proteome</keyword>
<dbReference type="OrthoDB" id="9814639at2"/>
<dbReference type="CDD" id="cd10918">
    <property type="entry name" value="CE4_NodB_like_5s_6s"/>
    <property type="match status" value="1"/>
</dbReference>
<dbReference type="Pfam" id="PF00534">
    <property type="entry name" value="Glycos_transf_1"/>
    <property type="match status" value="1"/>
</dbReference>
<sequence length="723" mass="82967">MKQNKRVLFFIHEYAPLFSGHGIYLRALFPYLIKKGYSIELLTLDYGHLPKTDYIDNIKVNRIPYQPNAKFHEMKMALRILLFLWSNRHKYDYFQFSGHVDEYCLLTLFCKLFNKKIIMQMVLLGADDPKSISTAYRFMNVRFKVLRKIDAFMVISKAIEESCYELKFDVNKVTKVRQGVDTQRFSPVSTQEKQALRRDFGLDEDAQYVLFVGAILERKGVDILLEAWPKVMANNPKAKLLLVGPNEFETQEFSIFAEKMQALASEQQLSVQFQGASDQVDKYMKLADLFVLPSRKEGFGNVIIEAMACGIPPIVTYMDGVALESVEDNRTGLIVHSEAELATAINRLLTHPEDRATMGQAALKHAINKFSFNEVVKDFTDIYEELDTPGSNLATYSKKIVSSNSLKALSKNIVLYSGILPAMRYIKRSQPIILMYHRILNRPESGAIQPGVFKQQMQYLMQNYNVISIDELLERLNNNTVEPYSVAITFDDGYGDFYHKAWPILRQLQLPASLYITTGFIDGKQWLWPDILRYLLNNTHKSIISHPILGEIRLGKHEIQTAWSRIADILLPLSTTERDSIFQHLFAQLEVIPPEQPTNDYRPLTWRNLQDMSEQGLDIGSHTITHPVLSNLDDQDIERELLLSMHRIEEQIGKRPNGICYPNGRSEDINNTVLSIAKETNYQYGVLAINRSIDKSRKFELGRIPAPDSLKQFKLLLARAGTQ</sequence>
<proteinExistence type="predicted"/>
<dbReference type="Gene3D" id="3.40.50.2000">
    <property type="entry name" value="Glycogen Phosphorylase B"/>
    <property type="match status" value="2"/>
</dbReference>
<protein>
    <recommendedName>
        <fullName evidence="1">NodB homology domain-containing protein</fullName>
    </recommendedName>
</protein>
<organism evidence="2 3">
    <name type="scientific">Oceanicoccus sagamiensis</name>
    <dbReference type="NCBI Taxonomy" id="716816"/>
    <lineage>
        <taxon>Bacteria</taxon>
        <taxon>Pseudomonadati</taxon>
        <taxon>Pseudomonadota</taxon>
        <taxon>Gammaproteobacteria</taxon>
        <taxon>Cellvibrionales</taxon>
        <taxon>Spongiibacteraceae</taxon>
        <taxon>Oceanicoccus</taxon>
    </lineage>
</organism>
<dbReference type="SUPFAM" id="SSF88713">
    <property type="entry name" value="Glycoside hydrolase/deacetylase"/>
    <property type="match status" value="1"/>
</dbReference>
<feature type="domain" description="NodB homology" evidence="1">
    <location>
        <begin position="484"/>
        <end position="723"/>
    </location>
</feature>
<dbReference type="PANTHER" id="PTHR45947">
    <property type="entry name" value="SULFOQUINOVOSYL TRANSFERASE SQD2"/>
    <property type="match status" value="1"/>
</dbReference>
<dbReference type="Gene3D" id="3.20.20.370">
    <property type="entry name" value="Glycoside hydrolase/deacetylase"/>
    <property type="match status" value="1"/>
</dbReference>
<accession>A0A1X9NBI0</accession>
<dbReference type="InterPro" id="IPR011330">
    <property type="entry name" value="Glyco_hydro/deAcase_b/a-brl"/>
</dbReference>
<dbReference type="STRING" id="716816.BST96_10555"/>
<dbReference type="GO" id="GO:0016810">
    <property type="term" value="F:hydrolase activity, acting on carbon-nitrogen (but not peptide) bonds"/>
    <property type="evidence" value="ECO:0007669"/>
    <property type="project" value="InterPro"/>
</dbReference>
<evidence type="ECO:0000259" key="1">
    <source>
        <dbReference type="PROSITE" id="PS51677"/>
    </source>
</evidence>
<dbReference type="Pfam" id="PF01522">
    <property type="entry name" value="Polysacc_deac_1"/>
    <property type="match status" value="2"/>
</dbReference>
<dbReference type="InterPro" id="IPR002509">
    <property type="entry name" value="NODB_dom"/>
</dbReference>
<dbReference type="EMBL" id="CP019343">
    <property type="protein sequence ID" value="ARN74521.1"/>
    <property type="molecule type" value="Genomic_DNA"/>
</dbReference>
<dbReference type="Proteomes" id="UP000193450">
    <property type="component" value="Chromosome"/>
</dbReference>
<dbReference type="KEGG" id="osg:BST96_10555"/>
<evidence type="ECO:0000313" key="3">
    <source>
        <dbReference type="Proteomes" id="UP000193450"/>
    </source>
</evidence>
<name>A0A1X9NBI0_9GAMM</name>
<reference evidence="2 3" key="1">
    <citation type="submission" date="2016-11" db="EMBL/GenBank/DDBJ databases">
        <title>Trade-off between light-utilization and light-protection in marine flavobacteria.</title>
        <authorList>
            <person name="Kumagai Y."/>
        </authorList>
    </citation>
    <scope>NUCLEOTIDE SEQUENCE [LARGE SCALE GENOMIC DNA]</scope>
    <source>
        <strain evidence="2 3">NBRC 107125</strain>
    </source>
</reference>